<protein>
    <submittedName>
        <fullName evidence="6">Regulatory LuxR family protein</fullName>
    </submittedName>
</protein>
<dbReference type="SUPFAM" id="SSF46894">
    <property type="entry name" value="C-terminal effector domain of the bipartite response regulators"/>
    <property type="match status" value="1"/>
</dbReference>
<dbReference type="RefSeq" id="WP_098502438.1">
    <property type="nucleotide sequence ID" value="NZ_PDJQ01000001.1"/>
</dbReference>
<dbReference type="SMART" id="SM00421">
    <property type="entry name" value="HTH_LUXR"/>
    <property type="match status" value="1"/>
</dbReference>
<gene>
    <name evidence="6" type="ORF">A9A59_0136</name>
</gene>
<comment type="caution">
    <text evidence="6">The sequence shown here is derived from an EMBL/GenBank/DDBJ whole genome shotgun (WGS) entry which is preliminary data.</text>
</comment>
<evidence type="ECO:0000256" key="3">
    <source>
        <dbReference type="ARBA" id="ARBA00023163"/>
    </source>
</evidence>
<evidence type="ECO:0000313" key="7">
    <source>
        <dbReference type="Proteomes" id="UP000223071"/>
    </source>
</evidence>
<dbReference type="CDD" id="cd06170">
    <property type="entry name" value="LuxR_C_like"/>
    <property type="match status" value="1"/>
</dbReference>
<evidence type="ECO:0000256" key="1">
    <source>
        <dbReference type="ARBA" id="ARBA00023015"/>
    </source>
</evidence>
<dbReference type="Gene3D" id="1.10.10.10">
    <property type="entry name" value="Winged helix-like DNA-binding domain superfamily/Winged helix DNA-binding domain"/>
    <property type="match status" value="1"/>
</dbReference>
<dbReference type="PANTHER" id="PTHR44688">
    <property type="entry name" value="DNA-BINDING TRANSCRIPTIONAL ACTIVATOR DEVR_DOSR"/>
    <property type="match status" value="1"/>
</dbReference>
<keyword evidence="2" id="KW-0238">DNA-binding</keyword>
<evidence type="ECO:0000256" key="2">
    <source>
        <dbReference type="ARBA" id="ARBA00023125"/>
    </source>
</evidence>
<dbReference type="Proteomes" id="UP000223071">
    <property type="component" value="Unassembled WGS sequence"/>
</dbReference>
<dbReference type="PROSITE" id="PS50043">
    <property type="entry name" value="HTH_LUXR_2"/>
    <property type="match status" value="1"/>
</dbReference>
<dbReference type="InterPro" id="IPR016032">
    <property type="entry name" value="Sig_transdc_resp-reg_C-effctor"/>
</dbReference>
<keyword evidence="3" id="KW-0804">Transcription</keyword>
<dbReference type="GO" id="GO:0003677">
    <property type="term" value="F:DNA binding"/>
    <property type="evidence" value="ECO:0007669"/>
    <property type="project" value="UniProtKB-KW"/>
</dbReference>
<dbReference type="PANTHER" id="PTHR44688:SF16">
    <property type="entry name" value="DNA-BINDING TRANSCRIPTIONAL ACTIVATOR DEVR_DOSR"/>
    <property type="match status" value="1"/>
</dbReference>
<dbReference type="InterPro" id="IPR000792">
    <property type="entry name" value="Tscrpt_reg_LuxR_C"/>
</dbReference>
<proteinExistence type="predicted"/>
<keyword evidence="1" id="KW-0805">Transcription regulation</keyword>
<feature type="domain" description="HTH luxR-type" evidence="5">
    <location>
        <begin position="1"/>
        <end position="64"/>
    </location>
</feature>
<evidence type="ECO:0000256" key="4">
    <source>
        <dbReference type="SAM" id="MobiDB-lite"/>
    </source>
</evidence>
<accession>A0A2A9HC91</accession>
<organism evidence="6 7">
    <name type="scientific">Tepidiforma thermophila (strain KCTC 52669 / CGMCC 1.13589 / G233)</name>
    <dbReference type="NCBI Taxonomy" id="2761530"/>
    <lineage>
        <taxon>Bacteria</taxon>
        <taxon>Bacillati</taxon>
        <taxon>Chloroflexota</taxon>
        <taxon>Tepidiformia</taxon>
        <taxon>Tepidiformales</taxon>
        <taxon>Tepidiformaceae</taxon>
        <taxon>Tepidiforma</taxon>
    </lineage>
</organism>
<evidence type="ECO:0000313" key="6">
    <source>
        <dbReference type="EMBL" id="PFG72943.1"/>
    </source>
</evidence>
<dbReference type="GO" id="GO:0006355">
    <property type="term" value="P:regulation of DNA-templated transcription"/>
    <property type="evidence" value="ECO:0007669"/>
    <property type="project" value="InterPro"/>
</dbReference>
<feature type="region of interest" description="Disordered" evidence="4">
    <location>
        <begin position="61"/>
        <end position="93"/>
    </location>
</feature>
<dbReference type="InterPro" id="IPR036388">
    <property type="entry name" value="WH-like_DNA-bd_sf"/>
</dbReference>
<dbReference type="Pfam" id="PF00196">
    <property type="entry name" value="GerE"/>
    <property type="match status" value="1"/>
</dbReference>
<sequence length="93" mass="9656">MGESGLTARELEVARMVACGLSNREIADALVLSPETVKSHVSRILRKLGLRSRHQVAGRLPGVTATQRKVRRGLGRGAGAAQPAGDGAGRTGS</sequence>
<evidence type="ECO:0000259" key="5">
    <source>
        <dbReference type="PROSITE" id="PS50043"/>
    </source>
</evidence>
<name>A0A2A9HC91_TEPT2</name>
<dbReference type="EMBL" id="PDJQ01000001">
    <property type="protein sequence ID" value="PFG72943.1"/>
    <property type="molecule type" value="Genomic_DNA"/>
</dbReference>
<dbReference type="PRINTS" id="PR00038">
    <property type="entry name" value="HTHLUXR"/>
</dbReference>
<dbReference type="AlphaFoldDB" id="A0A2A9HC91"/>
<dbReference type="PROSITE" id="PS00622">
    <property type="entry name" value="HTH_LUXR_1"/>
    <property type="match status" value="1"/>
</dbReference>
<reference evidence="6 7" key="1">
    <citation type="submission" date="2017-09" db="EMBL/GenBank/DDBJ databases">
        <title>Sequencing the genomes of two abundant thermophiles in Great Basin hot springs: Thermocrinis jamiesonii and novel Chloroflexi Thermoflexus hugenholtzii.</title>
        <authorList>
            <person name="Hedlund B."/>
        </authorList>
    </citation>
    <scope>NUCLEOTIDE SEQUENCE [LARGE SCALE GENOMIC DNA]</scope>
    <source>
        <strain evidence="6 7">G233</strain>
    </source>
</reference>
<keyword evidence="7" id="KW-1185">Reference proteome</keyword>